<organism evidence="3">
    <name type="scientific">Spathaspora passalidarum (strain NRRL Y-27907 / 11-Y1)</name>
    <dbReference type="NCBI Taxonomy" id="619300"/>
    <lineage>
        <taxon>Eukaryota</taxon>
        <taxon>Fungi</taxon>
        <taxon>Dikarya</taxon>
        <taxon>Ascomycota</taxon>
        <taxon>Saccharomycotina</taxon>
        <taxon>Pichiomycetes</taxon>
        <taxon>Debaryomycetaceae</taxon>
        <taxon>Spathaspora</taxon>
    </lineage>
</organism>
<keyword evidence="3" id="KW-1185">Reference proteome</keyword>
<evidence type="ECO:0000313" key="2">
    <source>
        <dbReference type="EMBL" id="EGW34064.1"/>
    </source>
</evidence>
<dbReference type="HOGENOM" id="CLU_1639517_0_0_1"/>
<dbReference type="KEGG" id="spaa:SPAPADRAFT_59488"/>
<dbReference type="InParanoid" id="G3AK13"/>
<feature type="region of interest" description="Disordered" evidence="1">
    <location>
        <begin position="1"/>
        <end position="51"/>
    </location>
</feature>
<gene>
    <name evidence="2" type="ORF">SPAPADRAFT_59488</name>
</gene>
<reference evidence="2 3" key="1">
    <citation type="journal article" date="2011" name="Proc. Natl. Acad. Sci. U.S.A.">
        <title>Comparative genomics of xylose-fermenting fungi for enhanced biofuel production.</title>
        <authorList>
            <person name="Wohlbach D.J."/>
            <person name="Kuo A."/>
            <person name="Sato T.K."/>
            <person name="Potts K.M."/>
            <person name="Salamov A.A."/>
            <person name="LaButti K.M."/>
            <person name="Sun H."/>
            <person name="Clum A."/>
            <person name="Pangilinan J.L."/>
            <person name="Lindquist E.A."/>
            <person name="Lucas S."/>
            <person name="Lapidus A."/>
            <person name="Jin M."/>
            <person name="Gunawan C."/>
            <person name="Balan V."/>
            <person name="Dale B.E."/>
            <person name="Jeffries T.W."/>
            <person name="Zinkel R."/>
            <person name="Barry K.W."/>
            <person name="Grigoriev I.V."/>
            <person name="Gasch A.P."/>
        </authorList>
    </citation>
    <scope>NUCLEOTIDE SEQUENCE [LARGE SCALE GENOMIC DNA]</scope>
    <source>
        <strain evidence="3">NRRL Y-27907 / 11-Y1</strain>
    </source>
</reference>
<dbReference type="EMBL" id="GL996500">
    <property type="protein sequence ID" value="EGW34064.1"/>
    <property type="molecule type" value="Genomic_DNA"/>
</dbReference>
<sequence length="162" mass="18152">MSSTTPRIPSGRASFIPSSPLPPMPVSTTLSTPPLTPPKNNPPKRRNTTIGDDESIFDTVWKATCKTGNTIAPNELFKLLRSLELDLTSANSSNNFLTNDTVIKQRILEQIQQRKDMPITKDRAFEIISQCLDDVKLIDVDRGIIIGKSNKLDRSRIYHDNF</sequence>
<dbReference type="RefSeq" id="XP_007373648.1">
    <property type="nucleotide sequence ID" value="XM_007373586.1"/>
</dbReference>
<protein>
    <submittedName>
        <fullName evidence="2">Uncharacterized protein</fullName>
    </submittedName>
</protein>
<dbReference type="OrthoDB" id="4026448at2759"/>
<name>G3AK13_SPAPN</name>
<feature type="non-terminal residue" evidence="2">
    <location>
        <position position="162"/>
    </location>
</feature>
<evidence type="ECO:0000256" key="1">
    <source>
        <dbReference type="SAM" id="MobiDB-lite"/>
    </source>
</evidence>
<dbReference type="AlphaFoldDB" id="G3AK13"/>
<evidence type="ECO:0000313" key="3">
    <source>
        <dbReference type="Proteomes" id="UP000000709"/>
    </source>
</evidence>
<dbReference type="GeneID" id="18872938"/>
<dbReference type="Proteomes" id="UP000000709">
    <property type="component" value="Unassembled WGS sequence"/>
</dbReference>
<proteinExistence type="predicted"/>
<accession>G3AK13</accession>